<name>A0A9W9AJG6_9AGAR</name>
<gene>
    <name evidence="2" type="ORF">C8J55DRAFT_39622</name>
</gene>
<proteinExistence type="predicted"/>
<protein>
    <submittedName>
        <fullName evidence="2">Uncharacterized protein</fullName>
    </submittedName>
</protein>
<reference evidence="2" key="2">
    <citation type="journal article" date="2023" name="Proc. Natl. Acad. Sci. U.S.A.">
        <title>A global phylogenomic analysis of the shiitake genus Lentinula.</title>
        <authorList>
            <person name="Sierra-Patev S."/>
            <person name="Min B."/>
            <person name="Naranjo-Ortiz M."/>
            <person name="Looney B."/>
            <person name="Konkel Z."/>
            <person name="Slot J.C."/>
            <person name="Sakamoto Y."/>
            <person name="Steenwyk J.L."/>
            <person name="Rokas A."/>
            <person name="Carro J."/>
            <person name="Camarero S."/>
            <person name="Ferreira P."/>
            <person name="Molpeceres G."/>
            <person name="Ruiz-Duenas F.J."/>
            <person name="Serrano A."/>
            <person name="Henrissat B."/>
            <person name="Drula E."/>
            <person name="Hughes K.W."/>
            <person name="Mata J.L."/>
            <person name="Ishikawa N.K."/>
            <person name="Vargas-Isla R."/>
            <person name="Ushijima S."/>
            <person name="Smith C.A."/>
            <person name="Donoghue J."/>
            <person name="Ahrendt S."/>
            <person name="Andreopoulos W."/>
            <person name="He G."/>
            <person name="LaButti K."/>
            <person name="Lipzen A."/>
            <person name="Ng V."/>
            <person name="Riley R."/>
            <person name="Sandor L."/>
            <person name="Barry K."/>
            <person name="Martinez A.T."/>
            <person name="Xiao Y."/>
            <person name="Gibbons J.G."/>
            <person name="Terashima K."/>
            <person name="Grigoriev I.V."/>
            <person name="Hibbett D."/>
        </authorList>
    </citation>
    <scope>NUCLEOTIDE SEQUENCE</scope>
    <source>
        <strain evidence="2">Sp2 HRB7682 ss15</strain>
    </source>
</reference>
<dbReference type="AlphaFoldDB" id="A0A9W9AJG6"/>
<sequence>MRLNLTYVVVIVAGIGLSVLSSVKAAPVSNSSDAGDDCPTVIVKFHEHWGIDSSTPNAPREVKDELQELVTTYATFLGLEKEQHPIIQLKNTFKVRPEVGYKRGDPYQADFRGMGECQQDEVQGYIFKPSASVRP</sequence>
<dbReference type="EMBL" id="JANVFS010000012">
    <property type="protein sequence ID" value="KAJ4484296.1"/>
    <property type="molecule type" value="Genomic_DNA"/>
</dbReference>
<comment type="caution">
    <text evidence="2">The sequence shown here is derived from an EMBL/GenBank/DDBJ whole genome shotgun (WGS) entry which is preliminary data.</text>
</comment>
<evidence type="ECO:0000313" key="3">
    <source>
        <dbReference type="Proteomes" id="UP001150238"/>
    </source>
</evidence>
<feature type="chain" id="PRO_5040828316" evidence="1">
    <location>
        <begin position="26"/>
        <end position="135"/>
    </location>
</feature>
<keyword evidence="1" id="KW-0732">Signal</keyword>
<dbReference type="Proteomes" id="UP001150238">
    <property type="component" value="Unassembled WGS sequence"/>
</dbReference>
<evidence type="ECO:0000256" key="1">
    <source>
        <dbReference type="SAM" id="SignalP"/>
    </source>
</evidence>
<reference evidence="2" key="1">
    <citation type="submission" date="2022-08" db="EMBL/GenBank/DDBJ databases">
        <authorList>
            <consortium name="DOE Joint Genome Institute"/>
            <person name="Min B."/>
            <person name="Riley R."/>
            <person name="Sierra-Patev S."/>
            <person name="Naranjo-Ortiz M."/>
            <person name="Looney B."/>
            <person name="Konkel Z."/>
            <person name="Slot J.C."/>
            <person name="Sakamoto Y."/>
            <person name="Steenwyk J.L."/>
            <person name="Rokas A."/>
            <person name="Carro J."/>
            <person name="Camarero S."/>
            <person name="Ferreira P."/>
            <person name="Molpeceres G."/>
            <person name="Ruiz-Duenas F.J."/>
            <person name="Serrano A."/>
            <person name="Henrissat B."/>
            <person name="Drula E."/>
            <person name="Hughes K.W."/>
            <person name="Mata J.L."/>
            <person name="Ishikawa N.K."/>
            <person name="Vargas-Isla R."/>
            <person name="Ushijima S."/>
            <person name="Smith C.A."/>
            <person name="Ahrendt S."/>
            <person name="Andreopoulos W."/>
            <person name="He G."/>
            <person name="Labutti K."/>
            <person name="Lipzen A."/>
            <person name="Ng V."/>
            <person name="Sandor L."/>
            <person name="Barry K."/>
            <person name="Martinez A.T."/>
            <person name="Xiao Y."/>
            <person name="Gibbons J.G."/>
            <person name="Terashima K."/>
            <person name="Hibbett D.S."/>
            <person name="Grigoriev I.V."/>
        </authorList>
    </citation>
    <scope>NUCLEOTIDE SEQUENCE</scope>
    <source>
        <strain evidence="2">Sp2 HRB7682 ss15</strain>
    </source>
</reference>
<accession>A0A9W9AJG6</accession>
<evidence type="ECO:0000313" key="2">
    <source>
        <dbReference type="EMBL" id="KAJ4484296.1"/>
    </source>
</evidence>
<feature type="signal peptide" evidence="1">
    <location>
        <begin position="1"/>
        <end position="25"/>
    </location>
</feature>
<organism evidence="2 3">
    <name type="scientific">Lentinula lateritia</name>
    <dbReference type="NCBI Taxonomy" id="40482"/>
    <lineage>
        <taxon>Eukaryota</taxon>
        <taxon>Fungi</taxon>
        <taxon>Dikarya</taxon>
        <taxon>Basidiomycota</taxon>
        <taxon>Agaricomycotina</taxon>
        <taxon>Agaricomycetes</taxon>
        <taxon>Agaricomycetidae</taxon>
        <taxon>Agaricales</taxon>
        <taxon>Marasmiineae</taxon>
        <taxon>Omphalotaceae</taxon>
        <taxon>Lentinula</taxon>
    </lineage>
</organism>